<comment type="caution">
    <text evidence="3">The sequence shown here is derived from an EMBL/GenBank/DDBJ whole genome shotgun (WGS) entry which is preliminary data.</text>
</comment>
<proteinExistence type="predicted"/>
<evidence type="ECO:0000313" key="3">
    <source>
        <dbReference type="EMBL" id="GJT70980.1"/>
    </source>
</evidence>
<keyword evidence="2" id="KW-0812">Transmembrane</keyword>
<dbReference type="EMBL" id="BQNB010018129">
    <property type="protein sequence ID" value="GJT70980.1"/>
    <property type="molecule type" value="Genomic_DNA"/>
</dbReference>
<keyword evidence="2" id="KW-0472">Membrane</keyword>
<gene>
    <name evidence="3" type="ORF">Tco_1030266</name>
</gene>
<name>A0ABQ5G761_9ASTR</name>
<sequence>MRYRRPSAGSSVKPRTHGAASRGLLQSRARTPDRFAPDYGRYALTLRVTARSTLCCAPVSCTSLASPCTRPRLYDPRIYLVFLLSLLLTYAMYCGFKPSAWIKQGKLLHFLQTQLCAASRSVCASCLIVGRHKNLEMSCTSRKSVAPARNRILVYPDSDEDDEEYCSLPPLLPCFQNPQPCAIINYVHHNSHNKVDIDNMTIEEYARYELTMSTMKSEIQVPTQGFTSQFFNQSQHTPNPPLDKEDSSLDEILDDLFKIGAENLRKMEHEIPNRCDDITDYVDSDQEDGELPDLPTFPATNEFASDSEQVEKNIDIAEEKEEVPMKDVEMDENHDIDHSGTEEALQ</sequence>
<evidence type="ECO:0000313" key="4">
    <source>
        <dbReference type="Proteomes" id="UP001151760"/>
    </source>
</evidence>
<feature type="region of interest" description="Disordered" evidence="1">
    <location>
        <begin position="283"/>
        <end position="346"/>
    </location>
</feature>
<evidence type="ECO:0000256" key="2">
    <source>
        <dbReference type="SAM" id="Phobius"/>
    </source>
</evidence>
<dbReference type="Proteomes" id="UP001151760">
    <property type="component" value="Unassembled WGS sequence"/>
</dbReference>
<protein>
    <submittedName>
        <fullName evidence="3">Uncharacterized protein</fullName>
    </submittedName>
</protein>
<keyword evidence="4" id="KW-1185">Reference proteome</keyword>
<feature type="region of interest" description="Disordered" evidence="1">
    <location>
        <begin position="1"/>
        <end position="23"/>
    </location>
</feature>
<reference evidence="3" key="2">
    <citation type="submission" date="2022-01" db="EMBL/GenBank/DDBJ databases">
        <authorList>
            <person name="Yamashiro T."/>
            <person name="Shiraishi A."/>
            <person name="Satake H."/>
            <person name="Nakayama K."/>
        </authorList>
    </citation>
    <scope>NUCLEOTIDE SEQUENCE</scope>
</reference>
<feature type="compositionally biased region" description="Polar residues" evidence="1">
    <location>
        <begin position="298"/>
        <end position="307"/>
    </location>
</feature>
<evidence type="ECO:0000256" key="1">
    <source>
        <dbReference type="SAM" id="MobiDB-lite"/>
    </source>
</evidence>
<accession>A0ABQ5G761</accession>
<organism evidence="3 4">
    <name type="scientific">Tanacetum coccineum</name>
    <dbReference type="NCBI Taxonomy" id="301880"/>
    <lineage>
        <taxon>Eukaryota</taxon>
        <taxon>Viridiplantae</taxon>
        <taxon>Streptophyta</taxon>
        <taxon>Embryophyta</taxon>
        <taxon>Tracheophyta</taxon>
        <taxon>Spermatophyta</taxon>
        <taxon>Magnoliopsida</taxon>
        <taxon>eudicotyledons</taxon>
        <taxon>Gunneridae</taxon>
        <taxon>Pentapetalae</taxon>
        <taxon>asterids</taxon>
        <taxon>campanulids</taxon>
        <taxon>Asterales</taxon>
        <taxon>Asteraceae</taxon>
        <taxon>Asteroideae</taxon>
        <taxon>Anthemideae</taxon>
        <taxon>Anthemidinae</taxon>
        <taxon>Tanacetum</taxon>
    </lineage>
</organism>
<feature type="compositionally biased region" description="Basic and acidic residues" evidence="1">
    <location>
        <begin position="309"/>
        <end position="346"/>
    </location>
</feature>
<reference evidence="3" key="1">
    <citation type="journal article" date="2022" name="Int. J. Mol. Sci.">
        <title>Draft Genome of Tanacetum Coccineum: Genomic Comparison of Closely Related Tanacetum-Family Plants.</title>
        <authorList>
            <person name="Yamashiro T."/>
            <person name="Shiraishi A."/>
            <person name="Nakayama K."/>
            <person name="Satake H."/>
        </authorList>
    </citation>
    <scope>NUCLEOTIDE SEQUENCE</scope>
</reference>
<keyword evidence="2" id="KW-1133">Transmembrane helix</keyword>
<feature type="transmembrane region" description="Helical" evidence="2">
    <location>
        <begin position="78"/>
        <end position="96"/>
    </location>
</feature>